<dbReference type="Proteomes" id="UP000198882">
    <property type="component" value="Unassembled WGS sequence"/>
</dbReference>
<feature type="domain" description="DUF8159" evidence="1">
    <location>
        <begin position="106"/>
        <end position="212"/>
    </location>
</feature>
<evidence type="ECO:0000313" key="3">
    <source>
        <dbReference type="Proteomes" id="UP000198882"/>
    </source>
</evidence>
<dbReference type="RefSeq" id="WP_090303875.1">
    <property type="nucleotide sequence ID" value="NZ_FNFE01000001.1"/>
</dbReference>
<evidence type="ECO:0000259" key="1">
    <source>
        <dbReference type="Pfam" id="PF26490"/>
    </source>
</evidence>
<dbReference type="InterPro" id="IPR058473">
    <property type="entry name" value="DUF8159"/>
</dbReference>
<organism evidence="2 3">
    <name type="scientific">Natronorubrum texcoconense</name>
    <dbReference type="NCBI Taxonomy" id="1095776"/>
    <lineage>
        <taxon>Archaea</taxon>
        <taxon>Methanobacteriati</taxon>
        <taxon>Methanobacteriota</taxon>
        <taxon>Stenosarchaea group</taxon>
        <taxon>Halobacteria</taxon>
        <taxon>Halobacteriales</taxon>
        <taxon>Natrialbaceae</taxon>
        <taxon>Natronorubrum</taxon>
    </lineage>
</organism>
<dbReference type="OrthoDB" id="382706at2157"/>
<keyword evidence="3" id="KW-1185">Reference proteome</keyword>
<dbReference type="AlphaFoldDB" id="A0A1G8VR59"/>
<evidence type="ECO:0000313" key="2">
    <source>
        <dbReference type="EMBL" id="SDJ68474.1"/>
    </source>
</evidence>
<dbReference type="STRING" id="1095776.SAMN04515672_1463"/>
<gene>
    <name evidence="2" type="ORF">SAMN04515672_1463</name>
</gene>
<dbReference type="EMBL" id="FNFE01000001">
    <property type="protein sequence ID" value="SDJ68474.1"/>
    <property type="molecule type" value="Genomic_DNA"/>
</dbReference>
<sequence length="213" mass="22892">MSWLVLPVVVVLLSILTVVAVASNYRNVAGRLSELPGVDGGGGVQAGFIAGLYALVLWSVVISGGMLFIGDAGSNGTESYQGPGADGSEPDETTESDDYSDAELLVFFETITSHWGVNVTSTEMVDDEFVVEYADTTETDDEFTDEVGTLIGVYIDIVEGGLEAERMDVTAVDADDGEQTHWHVESEWAEAYLEDELTVDDVYERVLDTVESA</sequence>
<proteinExistence type="predicted"/>
<name>A0A1G8VR59_9EURY</name>
<reference evidence="3" key="1">
    <citation type="submission" date="2016-10" db="EMBL/GenBank/DDBJ databases">
        <authorList>
            <person name="Varghese N."/>
            <person name="Submissions S."/>
        </authorList>
    </citation>
    <scope>NUCLEOTIDE SEQUENCE [LARGE SCALE GENOMIC DNA]</scope>
    <source>
        <strain evidence="3">B4,CECT 8067,JCM 17497</strain>
    </source>
</reference>
<dbReference type="Pfam" id="PF26490">
    <property type="entry name" value="DUF8159"/>
    <property type="match status" value="1"/>
</dbReference>
<protein>
    <recommendedName>
        <fullName evidence="1">DUF8159 domain-containing protein</fullName>
    </recommendedName>
</protein>
<accession>A0A1G8VR59</accession>